<name>A0A3D8RAR0_9HELO</name>
<evidence type="ECO:0000313" key="4">
    <source>
        <dbReference type="EMBL" id="RDW70971.1"/>
    </source>
</evidence>
<dbReference type="AlphaFoldDB" id="A0A3D8RAR0"/>
<proteinExistence type="predicted"/>
<dbReference type="Pfam" id="PF22893">
    <property type="entry name" value="ULD_2"/>
    <property type="match status" value="1"/>
</dbReference>
<feature type="compositionally biased region" description="Acidic residues" evidence="2">
    <location>
        <begin position="428"/>
        <end position="437"/>
    </location>
</feature>
<feature type="domain" description="Ubiquitin-like" evidence="3">
    <location>
        <begin position="272"/>
        <end position="355"/>
    </location>
</feature>
<sequence length="443" mass="49126">MSFGYSFGDFVAGANISYRLLRILADSKGASIEYQEVIAELGTIQQTFMQVGYMTQNKNFSQATTNAASHIILSAIELIGKFLAKTQRYRESLCGGGNGNAVSNSWQKVGWVMFKSEELSELRDALHRKVCHVGVLLSTAQFHARIPDHIAQYEIKTPELVAKAKKDAAEKAKADREAEIAAAEAAQEAAVAIKKEIDDAVKKERDRMIRQAAAEKKAAEAKAEADAEQAVAEWKAADEKAAADKKAIEDAVAKAKAEMESTIVAGGGDANKKKTIKFKDAVGRKFSFPFHLCQTWAGMEELIRQAFLHVDILGPHVADGRYDLIGPNGEIILPQVWDKMIEPDWAITMLMWPMPDLPKLPLGLRPEAQPRPLEERLPPSNKKKSPRSLLRWRDKPFTFYKKISNLSKLPSEPVDAMEDANSWGDSDTLTDDEEDLTVEVRSQ</sequence>
<protein>
    <recommendedName>
        <fullName evidence="3">Ubiquitin-like domain-containing protein</fullName>
    </recommendedName>
</protein>
<evidence type="ECO:0000256" key="1">
    <source>
        <dbReference type="SAM" id="Coils"/>
    </source>
</evidence>
<dbReference type="PANTHER" id="PTHR38886">
    <property type="entry name" value="SESA DOMAIN-CONTAINING PROTEIN"/>
    <property type="match status" value="1"/>
</dbReference>
<dbReference type="EMBL" id="PDLM01000008">
    <property type="protein sequence ID" value="RDW70971.1"/>
    <property type="molecule type" value="Genomic_DNA"/>
</dbReference>
<feature type="region of interest" description="Disordered" evidence="2">
    <location>
        <begin position="363"/>
        <end position="389"/>
    </location>
</feature>
<dbReference type="OrthoDB" id="3045089at2759"/>
<keyword evidence="1" id="KW-0175">Coiled coil</keyword>
<evidence type="ECO:0000259" key="3">
    <source>
        <dbReference type="Pfam" id="PF22893"/>
    </source>
</evidence>
<evidence type="ECO:0000313" key="5">
    <source>
        <dbReference type="Proteomes" id="UP000256645"/>
    </source>
</evidence>
<evidence type="ECO:0000256" key="2">
    <source>
        <dbReference type="SAM" id="MobiDB-lite"/>
    </source>
</evidence>
<feature type="region of interest" description="Disordered" evidence="2">
    <location>
        <begin position="409"/>
        <end position="443"/>
    </location>
</feature>
<reference evidence="4 5" key="1">
    <citation type="journal article" date="2018" name="IMA Fungus">
        <title>IMA Genome-F 9: Draft genome sequence of Annulohypoxylon stygium, Aspergillus mulundensis, Berkeleyomyces basicola (syn. Thielaviopsis basicola), Ceratocystis smalleyi, two Cercospora beticola strains, Coleophoma cylindrospora, Fusarium fracticaudum, Phialophora cf. hyalina, and Morchella septimelata.</title>
        <authorList>
            <person name="Wingfield B.D."/>
            <person name="Bills G.F."/>
            <person name="Dong Y."/>
            <person name="Huang W."/>
            <person name="Nel W.J."/>
            <person name="Swalarsk-Parry B.S."/>
            <person name="Vaghefi N."/>
            <person name="Wilken P.M."/>
            <person name="An Z."/>
            <person name="de Beer Z.W."/>
            <person name="De Vos L."/>
            <person name="Chen L."/>
            <person name="Duong T.A."/>
            <person name="Gao Y."/>
            <person name="Hammerbacher A."/>
            <person name="Kikkert J.R."/>
            <person name="Li Y."/>
            <person name="Li H."/>
            <person name="Li K."/>
            <person name="Li Q."/>
            <person name="Liu X."/>
            <person name="Ma X."/>
            <person name="Naidoo K."/>
            <person name="Pethybridge S.J."/>
            <person name="Sun J."/>
            <person name="Steenkamp E.T."/>
            <person name="van der Nest M.A."/>
            <person name="van Wyk S."/>
            <person name="Wingfield M.J."/>
            <person name="Xiong C."/>
            <person name="Yue Q."/>
            <person name="Zhang X."/>
        </authorList>
    </citation>
    <scope>NUCLEOTIDE SEQUENCE [LARGE SCALE GENOMIC DNA]</scope>
    <source>
        <strain evidence="4 5">BP6252</strain>
    </source>
</reference>
<gene>
    <name evidence="4" type="ORF">BP6252_07534</name>
</gene>
<feature type="coiled-coil region" evidence="1">
    <location>
        <begin position="166"/>
        <end position="233"/>
    </location>
</feature>
<dbReference type="STRING" id="1849047.A0A3D8RAR0"/>
<comment type="caution">
    <text evidence="4">The sequence shown here is derived from an EMBL/GenBank/DDBJ whole genome shotgun (WGS) entry which is preliminary data.</text>
</comment>
<dbReference type="InterPro" id="IPR054464">
    <property type="entry name" value="ULD_fung"/>
</dbReference>
<dbReference type="PANTHER" id="PTHR38886:SF1">
    <property type="entry name" value="NACHT-NTPASE AND P-LOOP NTPASES N-TERMINAL DOMAIN-CONTAINING PROTEIN"/>
    <property type="match status" value="1"/>
</dbReference>
<accession>A0A3D8RAR0</accession>
<organism evidence="4 5">
    <name type="scientific">Coleophoma cylindrospora</name>
    <dbReference type="NCBI Taxonomy" id="1849047"/>
    <lineage>
        <taxon>Eukaryota</taxon>
        <taxon>Fungi</taxon>
        <taxon>Dikarya</taxon>
        <taxon>Ascomycota</taxon>
        <taxon>Pezizomycotina</taxon>
        <taxon>Leotiomycetes</taxon>
        <taxon>Helotiales</taxon>
        <taxon>Dermateaceae</taxon>
        <taxon>Coleophoma</taxon>
    </lineage>
</organism>
<keyword evidence="5" id="KW-1185">Reference proteome</keyword>
<dbReference type="Proteomes" id="UP000256645">
    <property type="component" value="Unassembled WGS sequence"/>
</dbReference>